<dbReference type="Proteomes" id="UP000319432">
    <property type="component" value="Chromosome"/>
</dbReference>
<keyword evidence="2" id="KW-1185">Reference proteome</keyword>
<evidence type="ECO:0000313" key="2">
    <source>
        <dbReference type="Proteomes" id="UP000319432"/>
    </source>
</evidence>
<protein>
    <submittedName>
        <fullName evidence="1">Uncharacterized protein</fullName>
    </submittedName>
</protein>
<proteinExistence type="predicted"/>
<reference evidence="1 2" key="1">
    <citation type="submission" date="2018-11" db="EMBL/GenBank/DDBJ databases">
        <title>Phylogenetic determinants of toxin gene distribution in genomes of Brevibacillus laterosporus.</title>
        <authorList>
            <person name="Glare T.R."/>
            <person name="Durrant A."/>
            <person name="Berry C."/>
            <person name="Palma L."/>
            <person name="Ormskirk M."/>
            <person name="Cox M.O."/>
        </authorList>
    </citation>
    <scope>NUCLEOTIDE SEQUENCE [LARGE SCALE GENOMIC DNA]</scope>
    <source>
        <strain evidence="1 2">1821L</strain>
    </source>
</reference>
<dbReference type="AlphaFoldDB" id="A0A518V360"/>
<accession>A0A518V360</accession>
<name>A0A518V360_BRELA</name>
<dbReference type="OrthoDB" id="2914191at2"/>
<dbReference type="EMBL" id="CP033464">
    <property type="protein sequence ID" value="QDX91418.1"/>
    <property type="molecule type" value="Genomic_DNA"/>
</dbReference>
<sequence>MNKIEINNSLVMLKRETRKFVEDLSLSQKEDLLLYSEYSLRIHETLTRLLFFASLQKDGEETIREGMELAESRGEGVSNIFIETLEVVKNLKTYNPLNFFVALRLYERKRKKIRHKYSILYRELCQLQKRYGELNDTVKNKRDSFSKRVEEDIFSDNLCIEECKSSIDLGEVSFGEQIRVWFAFYRMKKTDFLSLITLEKQKYYVDGEPNHTNKTIEKIPDEMDYEAFQQAVFVEKIEQDNDSYLFDQFMSEVMEYMDRNPGGMSNMFKEVFGNVPTYNVSTDEFGRLTEVRPTKPALKVVSNKREGAES</sequence>
<organism evidence="1 2">
    <name type="scientific">Brevibacillus laterosporus</name>
    <name type="common">Bacillus laterosporus</name>
    <dbReference type="NCBI Taxonomy" id="1465"/>
    <lineage>
        <taxon>Bacteria</taxon>
        <taxon>Bacillati</taxon>
        <taxon>Bacillota</taxon>
        <taxon>Bacilli</taxon>
        <taxon>Bacillales</taxon>
        <taxon>Paenibacillaceae</taxon>
        <taxon>Brevibacillus</taxon>
    </lineage>
</organism>
<evidence type="ECO:0000313" key="1">
    <source>
        <dbReference type="EMBL" id="QDX91418.1"/>
    </source>
</evidence>
<gene>
    <name evidence="1" type="ORF">EEL30_02915</name>
</gene>